<feature type="signal peptide" evidence="6">
    <location>
        <begin position="1"/>
        <end position="19"/>
    </location>
</feature>
<feature type="domain" description="GH16" evidence="7">
    <location>
        <begin position="16"/>
        <end position="279"/>
    </location>
</feature>
<dbReference type="Proteomes" id="UP000800041">
    <property type="component" value="Unassembled WGS sequence"/>
</dbReference>
<dbReference type="InterPro" id="IPR013320">
    <property type="entry name" value="ConA-like_dom_sf"/>
</dbReference>
<name>A0A6G1HG26_9PEZI</name>
<keyword evidence="9" id="KW-1185">Reference proteome</keyword>
<dbReference type="Pfam" id="PF26113">
    <property type="entry name" value="GH16_XgeA"/>
    <property type="match status" value="1"/>
</dbReference>
<evidence type="ECO:0000256" key="1">
    <source>
        <dbReference type="ARBA" id="ARBA00000124"/>
    </source>
</evidence>
<protein>
    <recommendedName>
        <fullName evidence="3">endo-1,3(4)-beta-glucanase</fullName>
        <ecNumber evidence="3">3.2.1.6</ecNumber>
    </recommendedName>
</protein>
<dbReference type="EMBL" id="ML977138">
    <property type="protein sequence ID" value="KAF1992133.1"/>
    <property type="molecule type" value="Genomic_DNA"/>
</dbReference>
<evidence type="ECO:0000256" key="4">
    <source>
        <dbReference type="ARBA" id="ARBA00022801"/>
    </source>
</evidence>
<dbReference type="GO" id="GO:0009251">
    <property type="term" value="P:glucan catabolic process"/>
    <property type="evidence" value="ECO:0007669"/>
    <property type="project" value="TreeGrafter"/>
</dbReference>
<organism evidence="8 9">
    <name type="scientific">Aulographum hederae CBS 113979</name>
    <dbReference type="NCBI Taxonomy" id="1176131"/>
    <lineage>
        <taxon>Eukaryota</taxon>
        <taxon>Fungi</taxon>
        <taxon>Dikarya</taxon>
        <taxon>Ascomycota</taxon>
        <taxon>Pezizomycotina</taxon>
        <taxon>Dothideomycetes</taxon>
        <taxon>Pleosporomycetidae</taxon>
        <taxon>Aulographales</taxon>
        <taxon>Aulographaceae</taxon>
    </lineage>
</organism>
<dbReference type="PROSITE" id="PS51762">
    <property type="entry name" value="GH16_2"/>
    <property type="match status" value="1"/>
</dbReference>
<evidence type="ECO:0000259" key="7">
    <source>
        <dbReference type="PROSITE" id="PS51762"/>
    </source>
</evidence>
<reference evidence="8" key="1">
    <citation type="journal article" date="2020" name="Stud. Mycol.">
        <title>101 Dothideomycetes genomes: a test case for predicting lifestyles and emergence of pathogens.</title>
        <authorList>
            <person name="Haridas S."/>
            <person name="Albert R."/>
            <person name="Binder M."/>
            <person name="Bloem J."/>
            <person name="Labutti K."/>
            <person name="Salamov A."/>
            <person name="Andreopoulos B."/>
            <person name="Baker S."/>
            <person name="Barry K."/>
            <person name="Bills G."/>
            <person name="Bluhm B."/>
            <person name="Cannon C."/>
            <person name="Castanera R."/>
            <person name="Culley D."/>
            <person name="Daum C."/>
            <person name="Ezra D."/>
            <person name="Gonzalez J."/>
            <person name="Henrissat B."/>
            <person name="Kuo A."/>
            <person name="Liang C."/>
            <person name="Lipzen A."/>
            <person name="Lutzoni F."/>
            <person name="Magnuson J."/>
            <person name="Mondo S."/>
            <person name="Nolan M."/>
            <person name="Ohm R."/>
            <person name="Pangilinan J."/>
            <person name="Park H.-J."/>
            <person name="Ramirez L."/>
            <person name="Alfaro M."/>
            <person name="Sun H."/>
            <person name="Tritt A."/>
            <person name="Yoshinaga Y."/>
            <person name="Zwiers L.-H."/>
            <person name="Turgeon B."/>
            <person name="Goodwin S."/>
            <person name="Spatafora J."/>
            <person name="Crous P."/>
            <person name="Grigoriev I."/>
        </authorList>
    </citation>
    <scope>NUCLEOTIDE SEQUENCE</scope>
    <source>
        <strain evidence="8">CBS 113979</strain>
    </source>
</reference>
<dbReference type="SUPFAM" id="SSF49899">
    <property type="entry name" value="Concanavalin A-like lectins/glucanases"/>
    <property type="match status" value="1"/>
</dbReference>
<dbReference type="Gene3D" id="2.60.120.200">
    <property type="match status" value="1"/>
</dbReference>
<proteinExistence type="inferred from homology"/>
<keyword evidence="5" id="KW-0326">Glycosidase</keyword>
<dbReference type="PANTHER" id="PTHR10963">
    <property type="entry name" value="GLYCOSYL HYDROLASE-RELATED"/>
    <property type="match status" value="1"/>
</dbReference>
<dbReference type="AlphaFoldDB" id="A0A6G1HG26"/>
<keyword evidence="4 8" id="KW-0378">Hydrolase</keyword>
<evidence type="ECO:0000313" key="8">
    <source>
        <dbReference type="EMBL" id="KAF1992133.1"/>
    </source>
</evidence>
<comment type="catalytic activity">
    <reaction evidence="1">
        <text>Endohydrolysis of (1-&gt;3)- or (1-&gt;4)-linkages in beta-D-glucans when the glucose residue whose reducing group is involved in the linkage to be hydrolyzed is itself substituted at C-3.</text>
        <dbReference type="EC" id="3.2.1.6"/>
    </reaction>
</comment>
<sequence>MYRTTLLSVLAILVNFSIAGYVLEDDYSPSTFFDKFDFFTDEDPTHGFVKYVDQGTAQQSGLISTDNDQVYMGVDFKNNAPSGRSSVRITSKKAYDQGLIILDLDHMPASTCGTWPAFWMVGPDWPNNGEIDIIEGVNSQQHNAMALHTGPGCSIANNHAFLGSIQTPNCDVNAPDQSMNAGCSIKTDDQSTYGDGFNSANGGVYATNWKPDSISVYHFDRASIPSDIKSGKPDPSKWGQPLAQFQGTCDIANSFKQLQIVFDITFCGDWAGNVWSSDSTCSAKANTCNDFVSNNPSAFEDSHWKVNSLKVY</sequence>
<dbReference type="InterPro" id="IPR050546">
    <property type="entry name" value="Glycosyl_Hydrlase_16"/>
</dbReference>
<feature type="non-terminal residue" evidence="8">
    <location>
        <position position="312"/>
    </location>
</feature>
<evidence type="ECO:0000256" key="6">
    <source>
        <dbReference type="SAM" id="SignalP"/>
    </source>
</evidence>
<keyword evidence="6" id="KW-0732">Signal</keyword>
<evidence type="ECO:0000313" key="9">
    <source>
        <dbReference type="Proteomes" id="UP000800041"/>
    </source>
</evidence>
<dbReference type="InterPro" id="IPR000757">
    <property type="entry name" value="Beta-glucanase-like"/>
</dbReference>
<dbReference type="OrthoDB" id="192832at2759"/>
<dbReference type="FunFam" id="2.60.120.200:FF:000114">
    <property type="entry name" value="Probable endo-1,3(4)-beta-glucanase NFIA_089530"/>
    <property type="match status" value="1"/>
</dbReference>
<evidence type="ECO:0000256" key="5">
    <source>
        <dbReference type="ARBA" id="ARBA00023295"/>
    </source>
</evidence>
<feature type="chain" id="PRO_5026083098" description="endo-1,3(4)-beta-glucanase" evidence="6">
    <location>
        <begin position="20"/>
        <end position="312"/>
    </location>
</feature>
<dbReference type="PANTHER" id="PTHR10963:SF24">
    <property type="entry name" value="GLYCOSIDASE C21B10.07-RELATED"/>
    <property type="match status" value="1"/>
</dbReference>
<dbReference type="GO" id="GO:0052861">
    <property type="term" value="F:endo-1,3(4)-beta-glucanase activity"/>
    <property type="evidence" value="ECO:0007669"/>
    <property type="project" value="UniProtKB-EC"/>
</dbReference>
<gene>
    <name evidence="8" type="ORF">K402DRAFT_322050</name>
</gene>
<dbReference type="CDD" id="cd02181">
    <property type="entry name" value="GH16_fungal_Lam16A_glucanase"/>
    <property type="match status" value="1"/>
</dbReference>
<comment type="similarity">
    <text evidence="2">Belongs to the glycosyl hydrolase 16 family.</text>
</comment>
<evidence type="ECO:0000256" key="2">
    <source>
        <dbReference type="ARBA" id="ARBA00006865"/>
    </source>
</evidence>
<accession>A0A6G1HG26</accession>
<evidence type="ECO:0000256" key="3">
    <source>
        <dbReference type="ARBA" id="ARBA00012599"/>
    </source>
</evidence>
<dbReference type="EC" id="3.2.1.6" evidence="3"/>